<dbReference type="AlphaFoldDB" id="A0A6L5XGG1"/>
<protein>
    <submittedName>
        <fullName evidence="3">Bifunctional oligoribonuclease/PAP phosphatase NrnA</fullName>
    </submittedName>
</protein>
<dbReference type="Proteomes" id="UP000483362">
    <property type="component" value="Unassembled WGS sequence"/>
</dbReference>
<dbReference type="EMBL" id="VULT01000025">
    <property type="protein sequence ID" value="MSS18573.1"/>
    <property type="molecule type" value="Genomic_DNA"/>
</dbReference>
<dbReference type="GO" id="GO:0003676">
    <property type="term" value="F:nucleic acid binding"/>
    <property type="evidence" value="ECO:0007669"/>
    <property type="project" value="InterPro"/>
</dbReference>
<gene>
    <name evidence="3" type="ORF">FYJ29_12535</name>
</gene>
<dbReference type="SUPFAM" id="SSF64182">
    <property type="entry name" value="DHH phosphoesterases"/>
    <property type="match status" value="1"/>
</dbReference>
<evidence type="ECO:0000313" key="3">
    <source>
        <dbReference type="EMBL" id="MSS18573.1"/>
    </source>
</evidence>
<dbReference type="InterPro" id="IPR001667">
    <property type="entry name" value="DDH_dom"/>
</dbReference>
<evidence type="ECO:0000259" key="2">
    <source>
        <dbReference type="Pfam" id="PF02272"/>
    </source>
</evidence>
<dbReference type="InterPro" id="IPR051319">
    <property type="entry name" value="Oligoribo/pAp-PDE_c-di-AMP_PDE"/>
</dbReference>
<name>A0A6L5XGG1_9BACT</name>
<evidence type="ECO:0000259" key="1">
    <source>
        <dbReference type="Pfam" id="PF01368"/>
    </source>
</evidence>
<accession>A0A6L5XGG1</accession>
<reference evidence="3 4" key="1">
    <citation type="submission" date="2019-08" db="EMBL/GenBank/DDBJ databases">
        <title>In-depth cultivation of the pig gut microbiome towards novel bacterial diversity and tailored functional studies.</title>
        <authorList>
            <person name="Wylensek D."/>
            <person name="Hitch T.C.A."/>
            <person name="Clavel T."/>
        </authorList>
    </citation>
    <scope>NUCLEOTIDE SEQUENCE [LARGE SCALE GENOMIC DNA]</scope>
    <source>
        <strain evidence="3 4">Oil-RF-744-WCA-WT-10</strain>
    </source>
</reference>
<dbReference type="Gene3D" id="3.90.1640.10">
    <property type="entry name" value="inorganic pyrophosphatase (n-terminal core)"/>
    <property type="match status" value="1"/>
</dbReference>
<dbReference type="RefSeq" id="WP_154328185.1">
    <property type="nucleotide sequence ID" value="NZ_CP045696.1"/>
</dbReference>
<dbReference type="Pfam" id="PF01368">
    <property type="entry name" value="DHH"/>
    <property type="match status" value="1"/>
</dbReference>
<dbReference type="PANTHER" id="PTHR47618:SF1">
    <property type="entry name" value="BIFUNCTIONAL OLIGORIBONUCLEASE AND PAP PHOSPHATASE NRNA"/>
    <property type="match status" value="1"/>
</dbReference>
<dbReference type="InterPro" id="IPR038763">
    <property type="entry name" value="DHH_sf"/>
</dbReference>
<keyword evidence="4" id="KW-1185">Reference proteome</keyword>
<evidence type="ECO:0000313" key="4">
    <source>
        <dbReference type="Proteomes" id="UP000483362"/>
    </source>
</evidence>
<proteinExistence type="predicted"/>
<sequence>MISSTIDGKVIEQLRTHVEGAKHIVITCHVSPDGDAVGSTLGLCRVLRNMGKDAHVVMPDRMPRALDFVDVQHEVVPYSKYKLRGRFLVREADLIFCLDFNVLRRIDELGAIIEESRAPRVLIDHHLEPDDCFDVKISQEHASSTCELVYRVLMQLGWTQAIDSQAASCLYVGITTDTGNLTYSSNDPELYEIVAQLLRCGIAKEQLYNLAMNTYSADSLRLQGYALDQKMQLYPDKHAALIVLTLDELEHYGYKKGDTEGLVNKPLAIPGIAFSTFIREDKDKIKVSCRSQGDLDVNVICKRYFGGGGHKNAAGGDSHGTVDETLDTYFKILETL</sequence>
<feature type="domain" description="DHHA1" evidence="2">
    <location>
        <begin position="242"/>
        <end position="327"/>
    </location>
</feature>
<dbReference type="Pfam" id="PF02272">
    <property type="entry name" value="DHHA1"/>
    <property type="match status" value="1"/>
</dbReference>
<dbReference type="Gene3D" id="3.10.310.30">
    <property type="match status" value="1"/>
</dbReference>
<comment type="caution">
    <text evidence="3">The sequence shown here is derived from an EMBL/GenBank/DDBJ whole genome shotgun (WGS) entry which is preliminary data.</text>
</comment>
<feature type="domain" description="DDH" evidence="1">
    <location>
        <begin position="23"/>
        <end position="174"/>
    </location>
</feature>
<organism evidence="3 4">
    <name type="scientific">Sodaliphilus pleomorphus</name>
    <dbReference type="NCBI Taxonomy" id="2606626"/>
    <lineage>
        <taxon>Bacteria</taxon>
        <taxon>Pseudomonadati</taxon>
        <taxon>Bacteroidota</taxon>
        <taxon>Bacteroidia</taxon>
        <taxon>Bacteroidales</taxon>
        <taxon>Muribaculaceae</taxon>
        <taxon>Sodaliphilus</taxon>
    </lineage>
</organism>
<dbReference type="PANTHER" id="PTHR47618">
    <property type="entry name" value="BIFUNCTIONAL OLIGORIBONUCLEASE AND PAP PHOSPHATASE NRNA"/>
    <property type="match status" value="1"/>
</dbReference>
<dbReference type="InterPro" id="IPR003156">
    <property type="entry name" value="DHHA1_dom"/>
</dbReference>